<protein>
    <submittedName>
        <fullName evidence="1">Uncharacterized protein</fullName>
    </submittedName>
</protein>
<gene>
    <name evidence="1" type="ORF">KIN20_006030</name>
</gene>
<name>A0AAD5QI06_PARTN</name>
<organism evidence="1 2">
    <name type="scientific">Parelaphostrongylus tenuis</name>
    <name type="common">Meningeal worm</name>
    <dbReference type="NCBI Taxonomy" id="148309"/>
    <lineage>
        <taxon>Eukaryota</taxon>
        <taxon>Metazoa</taxon>
        <taxon>Ecdysozoa</taxon>
        <taxon>Nematoda</taxon>
        <taxon>Chromadorea</taxon>
        <taxon>Rhabditida</taxon>
        <taxon>Rhabditina</taxon>
        <taxon>Rhabditomorpha</taxon>
        <taxon>Strongyloidea</taxon>
        <taxon>Metastrongylidae</taxon>
        <taxon>Parelaphostrongylus</taxon>
    </lineage>
</organism>
<keyword evidence="2" id="KW-1185">Reference proteome</keyword>
<evidence type="ECO:0000313" key="2">
    <source>
        <dbReference type="Proteomes" id="UP001196413"/>
    </source>
</evidence>
<comment type="caution">
    <text evidence="1">The sequence shown here is derived from an EMBL/GenBank/DDBJ whole genome shotgun (WGS) entry which is preliminary data.</text>
</comment>
<proteinExistence type="predicted"/>
<dbReference type="AlphaFoldDB" id="A0AAD5QI06"/>
<dbReference type="Proteomes" id="UP001196413">
    <property type="component" value="Unassembled WGS sequence"/>
</dbReference>
<evidence type="ECO:0000313" key="1">
    <source>
        <dbReference type="EMBL" id="KAJ1350274.1"/>
    </source>
</evidence>
<accession>A0AAD5QI06</accession>
<sequence>MRSAFTQVLEKRDWYIALQRQPMDESRLPNWIFLGDASSALNGQDPPDTSLVRYSYPPRTSDGRKIIDAQRIP</sequence>
<dbReference type="EMBL" id="JAHQIW010000827">
    <property type="protein sequence ID" value="KAJ1350274.1"/>
    <property type="molecule type" value="Genomic_DNA"/>
</dbReference>
<reference evidence="1" key="1">
    <citation type="submission" date="2021-06" db="EMBL/GenBank/DDBJ databases">
        <title>Parelaphostrongylus tenuis whole genome reference sequence.</title>
        <authorList>
            <person name="Garwood T.J."/>
            <person name="Larsen P.A."/>
            <person name="Fountain-Jones N.M."/>
            <person name="Garbe J.R."/>
            <person name="Macchietto M.G."/>
            <person name="Kania S.A."/>
            <person name="Gerhold R.W."/>
            <person name="Richards J.E."/>
            <person name="Wolf T.M."/>
        </authorList>
    </citation>
    <scope>NUCLEOTIDE SEQUENCE</scope>
    <source>
        <strain evidence="1">MNPRO001-30</strain>
        <tissue evidence="1">Meninges</tissue>
    </source>
</reference>